<reference evidence="11 12" key="4">
    <citation type="submission" date="2025-04" db="UniProtKB">
        <authorList>
            <consortium name="RefSeq"/>
        </authorList>
    </citation>
    <scope>IDENTIFICATION</scope>
    <source>
        <tissue evidence="11 12">Leaf</tissue>
    </source>
</reference>
<keyword evidence="3" id="KW-0804">Transcription</keyword>
<feature type="compositionally biased region" description="Basic residues" evidence="5">
    <location>
        <begin position="106"/>
        <end position="116"/>
    </location>
</feature>
<dbReference type="Proteomes" id="UP000197138">
    <property type="component" value="Unassembled WGS sequence"/>
</dbReference>
<dbReference type="CDD" id="cd10567">
    <property type="entry name" value="SWIB-MDM2_like"/>
    <property type="match status" value="3"/>
</dbReference>
<feature type="region of interest" description="Disordered" evidence="5">
    <location>
        <begin position="204"/>
        <end position="267"/>
    </location>
</feature>
<accession>A0A218X4G8</accession>
<evidence type="ECO:0000256" key="1">
    <source>
        <dbReference type="ARBA" id="ARBA00004123"/>
    </source>
</evidence>
<reference evidence="10" key="3">
    <citation type="journal article" date="2020" name="Plant Biotechnol. J.">
        <title>The pomegranate (Punica granatum L.) draft genome dissects genetic divergence between soft- and hard-seeded cultivars.</title>
        <authorList>
            <person name="Luo X."/>
            <person name="Li H."/>
            <person name="Wu Z."/>
            <person name="Yao W."/>
            <person name="Zhao P."/>
            <person name="Cao D."/>
            <person name="Yu H."/>
            <person name="Li K."/>
            <person name="Poudel K."/>
            <person name="Zhao D."/>
            <person name="Zhang F."/>
            <person name="Xia X."/>
            <person name="Chen L."/>
            <person name="Wang Q."/>
            <person name="Jing D."/>
            <person name="Cao S."/>
        </authorList>
    </citation>
    <scope>NUCLEOTIDE SEQUENCE [LARGE SCALE GENOMIC DNA]</scope>
</reference>
<evidence type="ECO:0000256" key="3">
    <source>
        <dbReference type="ARBA" id="ARBA00023163"/>
    </source>
</evidence>
<dbReference type="Proteomes" id="UP000515151">
    <property type="component" value="Chromosome 2"/>
</dbReference>
<feature type="domain" description="DEK-C" evidence="7">
    <location>
        <begin position="1"/>
        <end position="56"/>
    </location>
</feature>
<dbReference type="AlphaFoldDB" id="A0A218X4G8"/>
<dbReference type="GeneID" id="116196767"/>
<keyword evidence="4" id="KW-0539">Nucleus</keyword>
<feature type="domain" description="DM2" evidence="6">
    <location>
        <begin position="418"/>
        <end position="495"/>
    </location>
</feature>
<dbReference type="SUPFAM" id="SSF109715">
    <property type="entry name" value="DEK C-terminal domain"/>
    <property type="match status" value="1"/>
</dbReference>
<evidence type="ECO:0000256" key="4">
    <source>
        <dbReference type="ARBA" id="ARBA00023242"/>
    </source>
</evidence>
<dbReference type="Gene3D" id="1.10.10.60">
    <property type="entry name" value="Homeodomain-like"/>
    <property type="match status" value="1"/>
</dbReference>
<organism evidence="8 9">
    <name type="scientific">Punica granatum</name>
    <name type="common">Pomegranate</name>
    <dbReference type="NCBI Taxonomy" id="22663"/>
    <lineage>
        <taxon>Eukaryota</taxon>
        <taxon>Viridiplantae</taxon>
        <taxon>Streptophyta</taxon>
        <taxon>Embryophyta</taxon>
        <taxon>Tracheophyta</taxon>
        <taxon>Spermatophyta</taxon>
        <taxon>Magnoliopsida</taxon>
        <taxon>eudicotyledons</taxon>
        <taxon>Gunneridae</taxon>
        <taxon>Pentapetalae</taxon>
        <taxon>rosids</taxon>
        <taxon>malvids</taxon>
        <taxon>Myrtales</taxon>
        <taxon>Lythraceae</taxon>
        <taxon>Punica</taxon>
    </lineage>
</organism>
<feature type="region of interest" description="Disordered" evidence="5">
    <location>
        <begin position="360"/>
        <end position="416"/>
    </location>
</feature>
<keyword evidence="2" id="KW-0805">Transcription regulation</keyword>
<dbReference type="Gene3D" id="1.10.245.10">
    <property type="entry name" value="SWIB/MDM2 domain"/>
    <property type="match status" value="3"/>
</dbReference>
<dbReference type="InterPro" id="IPR019835">
    <property type="entry name" value="SWIB_domain"/>
</dbReference>
<dbReference type="RefSeq" id="XP_031382508.1">
    <property type="nucleotide sequence ID" value="XM_031526648.1"/>
</dbReference>
<feature type="compositionally biased region" description="Low complexity" evidence="5">
    <location>
        <begin position="364"/>
        <end position="377"/>
    </location>
</feature>
<dbReference type="EMBL" id="MTKT01002492">
    <property type="protein sequence ID" value="OWM79252.1"/>
    <property type="molecule type" value="Genomic_DNA"/>
</dbReference>
<feature type="compositionally biased region" description="Acidic residues" evidence="5">
    <location>
        <begin position="380"/>
        <end position="393"/>
    </location>
</feature>
<keyword evidence="10" id="KW-1185">Reference proteome</keyword>
<name>A0A218X4G8_PUNGR</name>
<reference evidence="9" key="1">
    <citation type="journal article" date="2017" name="Plant J.">
        <title>The pomegranate (Punica granatum L.) genome and the genomics of punicalagin biosynthesis.</title>
        <authorList>
            <person name="Qin G."/>
            <person name="Xu C."/>
            <person name="Ming R."/>
            <person name="Tang H."/>
            <person name="Guyot R."/>
            <person name="Kramer E.M."/>
            <person name="Hu Y."/>
            <person name="Yi X."/>
            <person name="Qi Y."/>
            <person name="Xu X."/>
            <person name="Gao Z."/>
            <person name="Pan H."/>
            <person name="Jian J."/>
            <person name="Tian Y."/>
            <person name="Yue Z."/>
            <person name="Xu Y."/>
        </authorList>
    </citation>
    <scope>NUCLEOTIDE SEQUENCE [LARGE SCALE GENOMIC DNA]</scope>
    <source>
        <strain evidence="9">cv. Dabenzi</strain>
    </source>
</reference>
<sequence length="537" mass="60362">MASDSDLVARLREILRDSDLDKATAGSVRRQLEEDFGVDLSDRKAFIREQIDIYLQNLGGAEDADGDDGNVKAEDEEADAAEVEVGEEAEDEENEEDEEENEGKGSRKRRKKSGKEIKRRGGFNKLCSLSQQLQSFVGVPTLARTEVVKKTWSYIREKNLQDPKDKRKIICDEVLRGLFRVNSINMFQMNKALARHIMPLNPEDETVHPKVENEDTDSPSAEEANSSAKELEEEEGEEDEERVEEEMNGRGRKKRRSSKGDKAVKKKGGGFTKVCALSPQLQVFTGVPHMARTEVVKKLWSYIRENSLQNPKNKRTIICDDTLRALFSVDSIDMFQMNKALSKHIWPLNDEGASVCRKMETEEAAGSSSAEETSNAAREVEEEGEEEDGGEEQETSKRGGRRKRATKEDKGVKKRGGGFAKVCSLSEQLQAFTGVSELARTEVVKKLWSYIRENNLQDPNNKRTIICDDPLRALFKVDSIDMFQMNKALSKHIWPLNEEEASNNLSRAGTTCKRARDEDGGNEEDNSQKGCSSSFSS</sequence>
<feature type="compositionally biased region" description="Acidic residues" evidence="5">
    <location>
        <begin position="62"/>
        <end position="101"/>
    </location>
</feature>
<evidence type="ECO:0000313" key="8">
    <source>
        <dbReference type="EMBL" id="OWM79252.1"/>
    </source>
</evidence>
<feature type="compositionally biased region" description="Polar residues" evidence="5">
    <location>
        <begin position="528"/>
        <end position="537"/>
    </location>
</feature>
<dbReference type="InterPro" id="IPR003121">
    <property type="entry name" value="SWIB_MDM2_domain"/>
</dbReference>
<evidence type="ECO:0000313" key="12">
    <source>
        <dbReference type="RefSeq" id="XP_031382509.1"/>
    </source>
</evidence>
<gene>
    <name evidence="11 12" type="primary">LOC116196767</name>
    <name evidence="8" type="ORF">CDL15_Pgr003424</name>
</gene>
<dbReference type="SMART" id="SM00151">
    <property type="entry name" value="SWIB"/>
    <property type="match status" value="3"/>
</dbReference>
<feature type="region of interest" description="Disordered" evidence="5">
    <location>
        <begin position="504"/>
        <end position="537"/>
    </location>
</feature>
<dbReference type="InterPro" id="IPR036885">
    <property type="entry name" value="SWIB_MDM2_dom_sf"/>
</dbReference>
<feature type="domain" description="DM2" evidence="6">
    <location>
        <begin position="122"/>
        <end position="199"/>
    </location>
</feature>
<proteinExistence type="predicted"/>
<evidence type="ECO:0000259" key="7">
    <source>
        <dbReference type="PROSITE" id="PS51998"/>
    </source>
</evidence>
<dbReference type="PANTHER" id="PTHR13844">
    <property type="entry name" value="SWI/SNF-RELATED MATRIX-ASSOCIATED ACTIN-DEPENDENT REGULATOR OF CHROMATIN SUBFAMILY D"/>
    <property type="match status" value="1"/>
</dbReference>
<dbReference type="Pfam" id="PF02201">
    <property type="entry name" value="SWIB"/>
    <property type="match status" value="3"/>
</dbReference>
<evidence type="ECO:0000313" key="10">
    <source>
        <dbReference type="Proteomes" id="UP000515151"/>
    </source>
</evidence>
<feature type="domain" description="DM2" evidence="6">
    <location>
        <begin position="270"/>
        <end position="347"/>
    </location>
</feature>
<evidence type="ECO:0000259" key="6">
    <source>
        <dbReference type="PROSITE" id="PS51925"/>
    </source>
</evidence>
<dbReference type="RefSeq" id="XP_031382509.1">
    <property type="nucleotide sequence ID" value="XM_031526649.1"/>
</dbReference>
<evidence type="ECO:0000256" key="2">
    <source>
        <dbReference type="ARBA" id="ARBA00023015"/>
    </source>
</evidence>
<protein>
    <submittedName>
        <fullName evidence="11 12">Uncharacterized protein LOC116196767</fullName>
    </submittedName>
</protein>
<dbReference type="InterPro" id="IPR014876">
    <property type="entry name" value="DEK_C"/>
</dbReference>
<feature type="compositionally biased region" description="Acidic residues" evidence="5">
    <location>
        <begin position="231"/>
        <end position="246"/>
    </location>
</feature>
<dbReference type="SUPFAM" id="SSF47592">
    <property type="entry name" value="SWIB/MDM2 domain"/>
    <property type="match status" value="3"/>
</dbReference>
<dbReference type="OrthoDB" id="10251073at2759"/>
<dbReference type="PROSITE" id="PS51925">
    <property type="entry name" value="SWIB_MDM2"/>
    <property type="match status" value="3"/>
</dbReference>
<feature type="region of interest" description="Disordered" evidence="5">
    <location>
        <begin position="58"/>
        <end position="116"/>
    </location>
</feature>
<dbReference type="PROSITE" id="PS51998">
    <property type="entry name" value="DEK_C"/>
    <property type="match status" value="1"/>
</dbReference>
<dbReference type="Pfam" id="PF08766">
    <property type="entry name" value="DEK_C"/>
    <property type="match status" value="1"/>
</dbReference>
<dbReference type="GO" id="GO:0001181">
    <property type="term" value="F:RNA polymerase I general transcription initiation factor activity"/>
    <property type="evidence" value="ECO:0007669"/>
    <property type="project" value="UniProtKB-ARBA"/>
</dbReference>
<evidence type="ECO:0000313" key="11">
    <source>
        <dbReference type="RefSeq" id="XP_031382508.1"/>
    </source>
</evidence>
<comment type="subcellular location">
    <subcellularLocation>
        <location evidence="1">Nucleus</location>
    </subcellularLocation>
</comment>
<evidence type="ECO:0000313" key="9">
    <source>
        <dbReference type="Proteomes" id="UP000197138"/>
    </source>
</evidence>
<reference evidence="8" key="2">
    <citation type="submission" date="2017-06" db="EMBL/GenBank/DDBJ databases">
        <title>The pomegranate genome and the genomics of punicalagin biosynthesis.</title>
        <authorList>
            <person name="Xu C."/>
        </authorList>
    </citation>
    <scope>NUCLEOTIDE SEQUENCE [LARGE SCALE GENOMIC DNA]</scope>
    <source>
        <tissue evidence="8">Fresh leaf</tissue>
    </source>
</reference>
<dbReference type="GO" id="GO:0000500">
    <property type="term" value="C:RNA polymerase I upstream activating factor complex"/>
    <property type="evidence" value="ECO:0007669"/>
    <property type="project" value="UniProtKB-ARBA"/>
</dbReference>
<evidence type="ECO:0000256" key="5">
    <source>
        <dbReference type="SAM" id="MobiDB-lite"/>
    </source>
</evidence>
<dbReference type="FunFam" id="1.10.245.10:FF:000004">
    <property type="entry name" value="Upstream activation factor subunit"/>
    <property type="match status" value="3"/>
</dbReference>